<evidence type="ECO:0000313" key="4">
    <source>
        <dbReference type="Proteomes" id="UP000001514"/>
    </source>
</evidence>
<evidence type="ECO:0000313" key="3">
    <source>
        <dbReference type="EMBL" id="EFJ36658.1"/>
    </source>
</evidence>
<evidence type="ECO:0000256" key="1">
    <source>
        <dbReference type="SAM" id="MobiDB-lite"/>
    </source>
</evidence>
<gene>
    <name evidence="3" type="ORF">SELMODRAFT_403246</name>
</gene>
<dbReference type="KEGG" id="smo:SELMODRAFT_403246"/>
<keyword evidence="2" id="KW-0472">Membrane</keyword>
<feature type="compositionally biased region" description="Polar residues" evidence="1">
    <location>
        <begin position="110"/>
        <end position="120"/>
    </location>
</feature>
<keyword evidence="2" id="KW-0812">Transmembrane</keyword>
<sequence>MSKEENLSSSTNCRLELWTGFFIELVVLELSRLLIQQRRKYVKIAIWMELRAMTLPIDVNTRCFHIVKNDAIGDHKARSRPGPENPRTALEHTSSRVELHPAKQSIEPPCQQQSKLSHGT</sequence>
<reference evidence="3 4" key="1">
    <citation type="journal article" date="2011" name="Science">
        <title>The Selaginella genome identifies genetic changes associated with the evolution of vascular plants.</title>
        <authorList>
            <person name="Banks J.A."/>
            <person name="Nishiyama T."/>
            <person name="Hasebe M."/>
            <person name="Bowman J.L."/>
            <person name="Gribskov M."/>
            <person name="dePamphilis C."/>
            <person name="Albert V.A."/>
            <person name="Aono N."/>
            <person name="Aoyama T."/>
            <person name="Ambrose B.A."/>
            <person name="Ashton N.W."/>
            <person name="Axtell M.J."/>
            <person name="Barker E."/>
            <person name="Barker M.S."/>
            <person name="Bennetzen J.L."/>
            <person name="Bonawitz N.D."/>
            <person name="Chapple C."/>
            <person name="Cheng C."/>
            <person name="Correa L.G."/>
            <person name="Dacre M."/>
            <person name="DeBarry J."/>
            <person name="Dreyer I."/>
            <person name="Elias M."/>
            <person name="Engstrom E.M."/>
            <person name="Estelle M."/>
            <person name="Feng L."/>
            <person name="Finet C."/>
            <person name="Floyd S.K."/>
            <person name="Frommer W.B."/>
            <person name="Fujita T."/>
            <person name="Gramzow L."/>
            <person name="Gutensohn M."/>
            <person name="Harholt J."/>
            <person name="Hattori M."/>
            <person name="Heyl A."/>
            <person name="Hirai T."/>
            <person name="Hiwatashi Y."/>
            <person name="Ishikawa M."/>
            <person name="Iwata M."/>
            <person name="Karol K.G."/>
            <person name="Koehler B."/>
            <person name="Kolukisaoglu U."/>
            <person name="Kubo M."/>
            <person name="Kurata T."/>
            <person name="Lalonde S."/>
            <person name="Li K."/>
            <person name="Li Y."/>
            <person name="Litt A."/>
            <person name="Lyons E."/>
            <person name="Manning G."/>
            <person name="Maruyama T."/>
            <person name="Michael T.P."/>
            <person name="Mikami K."/>
            <person name="Miyazaki S."/>
            <person name="Morinaga S."/>
            <person name="Murata T."/>
            <person name="Mueller-Roeber B."/>
            <person name="Nelson D.R."/>
            <person name="Obara M."/>
            <person name="Oguri Y."/>
            <person name="Olmstead R.G."/>
            <person name="Onodera N."/>
            <person name="Petersen B.L."/>
            <person name="Pils B."/>
            <person name="Prigge M."/>
            <person name="Rensing S.A."/>
            <person name="Riano-Pachon D.M."/>
            <person name="Roberts A.W."/>
            <person name="Sato Y."/>
            <person name="Scheller H.V."/>
            <person name="Schulz B."/>
            <person name="Schulz C."/>
            <person name="Shakirov E.V."/>
            <person name="Shibagaki N."/>
            <person name="Shinohara N."/>
            <person name="Shippen D.E."/>
            <person name="Soerensen I."/>
            <person name="Sotooka R."/>
            <person name="Sugimoto N."/>
            <person name="Sugita M."/>
            <person name="Sumikawa N."/>
            <person name="Tanurdzic M."/>
            <person name="Theissen G."/>
            <person name="Ulvskov P."/>
            <person name="Wakazuki S."/>
            <person name="Weng J.K."/>
            <person name="Willats W.W."/>
            <person name="Wipf D."/>
            <person name="Wolf P.G."/>
            <person name="Yang L."/>
            <person name="Zimmer A.D."/>
            <person name="Zhu Q."/>
            <person name="Mitros T."/>
            <person name="Hellsten U."/>
            <person name="Loque D."/>
            <person name="Otillar R."/>
            <person name="Salamov A."/>
            <person name="Schmutz J."/>
            <person name="Shapiro H."/>
            <person name="Lindquist E."/>
            <person name="Lucas S."/>
            <person name="Rokhsar D."/>
            <person name="Grigoriev I.V."/>
        </authorList>
    </citation>
    <scope>NUCLEOTIDE SEQUENCE [LARGE SCALE GENOMIC DNA]</scope>
</reference>
<proteinExistence type="predicted"/>
<feature type="region of interest" description="Disordered" evidence="1">
    <location>
        <begin position="74"/>
        <end position="120"/>
    </location>
</feature>
<dbReference type="Proteomes" id="UP000001514">
    <property type="component" value="Unassembled WGS sequence"/>
</dbReference>
<feature type="transmembrane region" description="Helical" evidence="2">
    <location>
        <begin position="17"/>
        <end position="35"/>
    </location>
</feature>
<evidence type="ECO:0000256" key="2">
    <source>
        <dbReference type="SAM" id="Phobius"/>
    </source>
</evidence>
<dbReference type="Gramene" id="EFJ36658">
    <property type="protein sequence ID" value="EFJ36658"/>
    <property type="gene ID" value="SELMODRAFT_403246"/>
</dbReference>
<dbReference type="AlphaFoldDB" id="D8QTJ7"/>
<keyword evidence="4" id="KW-1185">Reference proteome</keyword>
<dbReference type="EMBL" id="GL377566">
    <property type="protein sequence ID" value="EFJ36658.1"/>
    <property type="molecule type" value="Genomic_DNA"/>
</dbReference>
<name>D8QTJ7_SELML</name>
<dbReference type="HOGENOM" id="CLU_2053737_0_0_1"/>
<feature type="compositionally biased region" description="Basic and acidic residues" evidence="1">
    <location>
        <begin position="89"/>
        <end position="101"/>
    </location>
</feature>
<protein>
    <submittedName>
        <fullName evidence="3">Uncharacterized protein</fullName>
    </submittedName>
</protein>
<keyword evidence="2" id="KW-1133">Transmembrane helix</keyword>
<accession>D8QTJ7</accession>
<dbReference type="InParanoid" id="D8QTJ7"/>
<organism evidence="4">
    <name type="scientific">Selaginella moellendorffii</name>
    <name type="common">Spikemoss</name>
    <dbReference type="NCBI Taxonomy" id="88036"/>
    <lineage>
        <taxon>Eukaryota</taxon>
        <taxon>Viridiplantae</taxon>
        <taxon>Streptophyta</taxon>
        <taxon>Embryophyta</taxon>
        <taxon>Tracheophyta</taxon>
        <taxon>Lycopodiopsida</taxon>
        <taxon>Selaginellales</taxon>
        <taxon>Selaginellaceae</taxon>
        <taxon>Selaginella</taxon>
    </lineage>
</organism>